<reference evidence="15" key="1">
    <citation type="submission" date="2016-10" db="EMBL/GenBank/DDBJ databases">
        <authorList>
            <person name="Varghese N."/>
            <person name="Submissions S."/>
        </authorList>
    </citation>
    <scope>NUCLEOTIDE SEQUENCE [LARGE SCALE GENOMIC DNA]</scope>
    <source>
        <strain evidence="15">DSM 44232</strain>
    </source>
</reference>
<dbReference type="Gene3D" id="3.30.70.250">
    <property type="entry name" value="Malonyl-CoA ACP transacylase, ACP-binding"/>
    <property type="match status" value="1"/>
</dbReference>
<dbReference type="CDD" id="cd00833">
    <property type="entry name" value="PKS"/>
    <property type="match status" value="1"/>
</dbReference>
<evidence type="ECO:0000256" key="7">
    <source>
        <dbReference type="ARBA" id="ARBA00052442"/>
    </source>
</evidence>
<dbReference type="Gene3D" id="3.30.300.30">
    <property type="match status" value="1"/>
</dbReference>
<dbReference type="Gene3D" id="3.40.366.10">
    <property type="entry name" value="Malonyl-Coenzyme A Acyl Carrier Protein, domain 2"/>
    <property type="match status" value="1"/>
</dbReference>
<sequence>MFRTELIRPLSELLRYHAANVPEKVAFADSRRAVTYAELERRTWRLGGHLAGLRLQPGDRALIFLGNSVDIIESYLGVTRANAVAVPFNPHSADAELAYVLDDSGARVVITDFAHLDQVRKLLPGRPYLQVVVSGDEPLPRGGSVVSYQDLTSTDPAVPARDDQGLDDVAFMLYTSGTTGKPKGVLSTQRSCLWSVAACYAPVIGLNHEDKVLWPLPLHHSLAHVLCVVGVTAVGASARVLDGFAADEVLTALEGDDYTFMCGVPAMYHHLLEVARTREVSSGTLKRCLTAGAACPPALRVEFEALFGVALLDGYGSTETCGLIAVNWPQGTRVPGSVGLPVPGLAVRLVDPDTGVDVDVDVEAEGEVWVRGPSLMAGYHNQPEATAQAMPNGWYRTGDLAKRDLYGYVTITGRVKELIIRGGENIHPGEVEEVLLKVPGVADAAVVGKPHDILGEVPIAFVVPGKQGLDPVRLYDACREQLSNFKVPDELYEIDHIPRTTSGKITRHVLLDRPARLRAASGGQHESLLRMDWAPMPSVRTSSLELARRWAVVGPDMFGLTASLASAGVHVATHPDAASLHVSVVDGEPAPDVAVLCCPDDMDTGGRLTTAAQEALRKVGGVLRTWVNDDWFAHSRLVVLTRGAVAAGVEDVRDLVHAPVWGLLRSLQVEFPNRFTLIDIDDLPPSTSVLPRAVAADEPQLAIRSGIALMPRLKRVSASVDSDEVLRIDPRRTVVVTGADGTMGSALTRHLVAAYGARHLLLISPRGRADEATARLESELSGLGAKVAVAACEVADRAALAEVLGKLKRPITAVIHGEGEHPAKPMANVPRSDVFRSVVDGAVNLHQLTKSGDVTAFVMLCTVAGALGLVGSGEQAAANSFLDALARYRRKRELAATFLAVGSTDAPTTASRVGELSAHEFSAMFDVATSAGLAQAVIMRINSAALREQTSSTEVPALLRGLIDVSARLATPDERDLSALRQRLVAMSPEEQDIFLLNLVRTEVAGVLGLTGAERAESKKTFRELGLTSVTAVDLRNRLTAATGLHLSAPVAFDYPTPVVLARHLRAELLGERASVVPLEMVRSAPDEPIAIVGMACRYPGGVSSPEDLWRLVMAGGDVVSPFPADRNWDLEKLFDGASHTRSGGFLHDAADFDAEFFGISPREALAMDPQQRVLLEVSWEALERAGIDPSTLRGTNGGVFAGVMYHDYGAGLLDAPAGTEGYWTTGTAGSVVSGRVAYTLGLQGPAVTVDTACSSSLVALHWAAQSLRSGESSIALAGGVTIMSTPQTFVEFSRQGGLSADGRCKAFSDSADGTGWSEGAGLVVLERLSDARRHGHTVLAVLRGSAINQDGASNGLTAPNGPSQQRVIRQALASAGLSTSDVDAVEAHGTGTTLGDPIEAQALLATYGQDRTGPHSSGPLWLGSVKSNIGHTQAAAGVAGVIKMVMALRHGTLPRTLHVTSPSTHVEWGSGRVELLTSEQPWPSVSRERRAAVSGFGVSGTNAHVILEEAPEVEVTPEEPSSVLSVVPWVVSAKNSVALDAQLERFRAVQAPVLDVAASLVSTRTQLEHRAVVVDGTEIARGVASERPLAVLFSGQGSQRLGMGRELYERFPVFAAAFDAVLEHLDSTLRDVMWGHDFDALNETRYTQPALFAIEVALFRFAQSFGVRPDFVGGHSIGEIVAAHVSGVLSLEDACRLVDARSRLMQALPSGGAMVAVQATEEELLPLLGSEVSVAAVNGPRSVVIAGTEDGVEAVVARFADRKTKRLPVSHAFHSPLMNPMLDDFRAVVEGLSFSEPQIPVVSNVTGQLAVREQLTSPEYWVRHVREAVRFADGVRALGRQGVSAFLELGPDGVLSALVAEMTETGAVPLDTVVVPMLRRERPEDASAVSALARMHVVGVPVDWTVLFDGTGAVRVDLPTYAFQRSRFWPEPEVAVGKADPLDAAFWQLVENDELASVLELDPEVAAAVVPALASWRTRQRSQSIVDSWRFRESWNRLSLSDAFSGSWLVVVPPGEQDSWTRDVVEILGGVAVPLDKVSGLAGREFTGVVSLLGVADDTGDVPYPLSGTLELLKALEGVEAPLWTVTRGAVSTGHGDIVTSPVQAALWGMGRVAALEMPRRWGGLIDLPGGVDNQIAQGLQAALRNSLGEDQIAVRGNGVFARRLVPAPRGEHGDDWEPSGTVLITGGTGALGGFVARSVAARGASHIVLTSRRGSLTPGIEHLVAQLEGFGAEVSVEACDVADRAALAELLEGLPELTAVVHCAGIDSGDAPLLELSADQLRDLLRAKMVAARNLHELTGSLDAFVLFSSGAAAWGSGGQPAYSTANAYLDGLAQFRRGQGLVATSVQWGAWAEAGMATDPHAYDQLRRHGVLPMDPELALTALVQAVSDGETVLTVTNTDWARFAPGFTASRPSPLFSSIPEVVAALVPDADVAGTEVALREKLAGLSKDDRSRVLLDLVRSEAAAVLGYSGVESIHAEKAFRDQGFDSLTAVEMRDRLKSATGLPVPSALVFDYPTPRLVAEHLLTGLSTATDGSALAELTRLEAAVASSSADHDAIRERLEKLLGRLKKPVSTSDDDIRNVSVEDLLNIIDDELLDLS</sequence>
<dbReference type="EMBL" id="FOYL01000001">
    <property type="protein sequence ID" value="SFQ98865.1"/>
    <property type="molecule type" value="Genomic_DNA"/>
</dbReference>
<keyword evidence="2" id="KW-0597">Phosphoprotein</keyword>
<dbReference type="PROSITE" id="PS00455">
    <property type="entry name" value="AMP_BINDING"/>
    <property type="match status" value="1"/>
</dbReference>
<evidence type="ECO:0000256" key="11">
    <source>
        <dbReference type="ARBA" id="ARBA00066981"/>
    </source>
</evidence>
<protein>
    <recommendedName>
        <fullName evidence="11">6-deoxyerythronolide-B synthase</fullName>
        <ecNumber evidence="11">2.3.1.94</ecNumber>
    </recommendedName>
</protein>
<dbReference type="RefSeq" id="WP_143138485.1">
    <property type="nucleotide sequence ID" value="NZ_FOYL01000001.1"/>
</dbReference>
<dbReference type="InterPro" id="IPR013968">
    <property type="entry name" value="PKS_KR"/>
</dbReference>
<dbReference type="Gene3D" id="6.10.140.1830">
    <property type="match status" value="1"/>
</dbReference>
<dbReference type="EC" id="2.3.1.94" evidence="11"/>
<dbReference type="Pfam" id="PF00698">
    <property type="entry name" value="Acyl_transf_1"/>
    <property type="match status" value="1"/>
</dbReference>
<dbReference type="Proteomes" id="UP000198583">
    <property type="component" value="Unassembled WGS sequence"/>
</dbReference>
<dbReference type="InterPro" id="IPR016039">
    <property type="entry name" value="Thiolase-like"/>
</dbReference>
<keyword evidence="3 14" id="KW-0808">Transferase</keyword>
<dbReference type="SUPFAM" id="SSF56801">
    <property type="entry name" value="Acetyl-CoA synthetase-like"/>
    <property type="match status" value="1"/>
</dbReference>
<keyword evidence="6" id="KW-0012">Acyltransferase</keyword>
<dbReference type="SUPFAM" id="SSF47336">
    <property type="entry name" value="ACP-like"/>
    <property type="match status" value="2"/>
</dbReference>
<dbReference type="GO" id="GO:0006633">
    <property type="term" value="P:fatty acid biosynthetic process"/>
    <property type="evidence" value="ECO:0007669"/>
    <property type="project" value="InterPro"/>
</dbReference>
<dbReference type="Gene3D" id="3.40.47.10">
    <property type="match status" value="1"/>
</dbReference>
<dbReference type="CDD" id="cd08952">
    <property type="entry name" value="KR_1_SDR_x"/>
    <property type="match status" value="1"/>
</dbReference>
<dbReference type="SMART" id="SM00823">
    <property type="entry name" value="PKS_PP"/>
    <property type="match status" value="2"/>
</dbReference>
<name>A0A1I6D059_9PSEU</name>
<evidence type="ECO:0000313" key="15">
    <source>
        <dbReference type="Proteomes" id="UP000198583"/>
    </source>
</evidence>
<accession>A0A1I6D059</accession>
<evidence type="ECO:0000259" key="13">
    <source>
        <dbReference type="PROSITE" id="PS52004"/>
    </source>
</evidence>
<dbReference type="GO" id="GO:0004315">
    <property type="term" value="F:3-oxoacyl-[acyl-carrier-protein] synthase activity"/>
    <property type="evidence" value="ECO:0007669"/>
    <property type="project" value="InterPro"/>
</dbReference>
<dbReference type="GO" id="GO:0004312">
    <property type="term" value="F:fatty acid synthase activity"/>
    <property type="evidence" value="ECO:0007669"/>
    <property type="project" value="TreeGrafter"/>
</dbReference>
<dbReference type="FunFam" id="3.40.366.10:FF:000002">
    <property type="entry name" value="Probable polyketide synthase 2"/>
    <property type="match status" value="1"/>
</dbReference>
<keyword evidence="15" id="KW-1185">Reference proteome</keyword>
<evidence type="ECO:0000256" key="1">
    <source>
        <dbReference type="ARBA" id="ARBA00022450"/>
    </source>
</evidence>
<evidence type="ECO:0000313" key="14">
    <source>
        <dbReference type="EMBL" id="SFQ98865.1"/>
    </source>
</evidence>
<dbReference type="InterPro" id="IPR014043">
    <property type="entry name" value="Acyl_transferase_dom"/>
</dbReference>
<dbReference type="InterPro" id="IPR020841">
    <property type="entry name" value="PKS_Beta-ketoAc_synthase_dom"/>
</dbReference>
<dbReference type="Pfam" id="PF13193">
    <property type="entry name" value="AMP-binding_C"/>
    <property type="match status" value="1"/>
</dbReference>
<dbReference type="Pfam" id="PF02801">
    <property type="entry name" value="Ketoacyl-synt_C"/>
    <property type="match status" value="1"/>
</dbReference>
<feature type="domain" description="Ketosynthase family 3 (KS3)" evidence="13">
    <location>
        <begin position="1087"/>
        <end position="1510"/>
    </location>
</feature>
<organism evidence="14 15">
    <name type="scientific">Lentzea waywayandensis</name>
    <dbReference type="NCBI Taxonomy" id="84724"/>
    <lineage>
        <taxon>Bacteria</taxon>
        <taxon>Bacillati</taxon>
        <taxon>Actinomycetota</taxon>
        <taxon>Actinomycetes</taxon>
        <taxon>Pseudonocardiales</taxon>
        <taxon>Pseudonocardiaceae</taxon>
        <taxon>Lentzea</taxon>
    </lineage>
</organism>
<dbReference type="GO" id="GO:0047879">
    <property type="term" value="F:erythronolide synthase activity"/>
    <property type="evidence" value="ECO:0007669"/>
    <property type="project" value="UniProtKB-EC"/>
</dbReference>
<dbReference type="InterPro" id="IPR016035">
    <property type="entry name" value="Acyl_Trfase/lysoPLipase"/>
</dbReference>
<comment type="subunit">
    <text evidence="10">Homodimer. Erythronolide synthase is composed of EryAI, EryAII and EryAIII multimodular (2 modules) polypeptides each coding for a functional synthase subunit which participates in 2 of the six FAS-like elongation steps required for formation of the polyketide. Module 1, 2, 3, 4, 5, and 6 participating in biosynthesis steps 1, 2, 3, 4, 5, and 6, respectively.</text>
</comment>
<dbReference type="Pfam" id="PF00109">
    <property type="entry name" value="ketoacyl-synt"/>
    <property type="match status" value="1"/>
</dbReference>
<dbReference type="SMART" id="SM01294">
    <property type="entry name" value="PKS_PP_betabranch"/>
    <property type="match status" value="1"/>
</dbReference>
<evidence type="ECO:0000256" key="9">
    <source>
        <dbReference type="ARBA" id="ARBA00060622"/>
    </source>
</evidence>
<proteinExistence type="predicted"/>
<dbReference type="Pfam" id="PF22953">
    <property type="entry name" value="SpnB_Rossmann"/>
    <property type="match status" value="1"/>
</dbReference>
<dbReference type="InterPro" id="IPR018201">
    <property type="entry name" value="Ketoacyl_synth_AS"/>
</dbReference>
<dbReference type="SMART" id="SM00827">
    <property type="entry name" value="PKS_AT"/>
    <property type="match status" value="1"/>
</dbReference>
<dbReference type="Pfam" id="PF08659">
    <property type="entry name" value="KR"/>
    <property type="match status" value="2"/>
</dbReference>
<dbReference type="InterPro" id="IPR042099">
    <property type="entry name" value="ANL_N_sf"/>
</dbReference>
<evidence type="ECO:0000256" key="4">
    <source>
        <dbReference type="ARBA" id="ARBA00022737"/>
    </source>
</evidence>
<evidence type="ECO:0000256" key="6">
    <source>
        <dbReference type="ARBA" id="ARBA00023315"/>
    </source>
</evidence>
<evidence type="ECO:0000256" key="8">
    <source>
        <dbReference type="ARBA" id="ARBA00060158"/>
    </source>
</evidence>
<dbReference type="FunFam" id="3.40.47.10:FF:000019">
    <property type="entry name" value="Polyketide synthase type I"/>
    <property type="match status" value="1"/>
</dbReference>
<comment type="catalytic activity">
    <reaction evidence="7">
        <text>6 (S)-methylmalonyl-CoA + propanoyl-CoA + 6 NADPH + 12 H(+) = 6-deoxyerythronolide B + 6 CO2 + 6 NADP(+) + 7 CoA + H2O</text>
        <dbReference type="Rhea" id="RHEA:23068"/>
        <dbReference type="ChEBI" id="CHEBI:15377"/>
        <dbReference type="ChEBI" id="CHEBI:15378"/>
        <dbReference type="ChEBI" id="CHEBI:16089"/>
        <dbReference type="ChEBI" id="CHEBI:16526"/>
        <dbReference type="ChEBI" id="CHEBI:57287"/>
        <dbReference type="ChEBI" id="CHEBI:57327"/>
        <dbReference type="ChEBI" id="CHEBI:57392"/>
        <dbReference type="ChEBI" id="CHEBI:57783"/>
        <dbReference type="ChEBI" id="CHEBI:58349"/>
        <dbReference type="EC" id="2.3.1.94"/>
    </reaction>
</comment>
<dbReference type="InterPro" id="IPR025110">
    <property type="entry name" value="AMP-bd_C"/>
</dbReference>
<comment type="function">
    <text evidence="8">Involved in the biosynthesis of antibiotic erythromycin via the biosynthesis of its aglycone precursor, 6-deoxyerythronolide B (6-dEB).</text>
</comment>
<dbReference type="InterPro" id="IPR000873">
    <property type="entry name" value="AMP-dep_synth/lig_dom"/>
</dbReference>
<dbReference type="Pfam" id="PF00550">
    <property type="entry name" value="PP-binding"/>
    <property type="match status" value="2"/>
</dbReference>
<dbReference type="FunFam" id="1.10.1200.10:FF:000007">
    <property type="entry name" value="Probable polyketide synthase pks17"/>
    <property type="match status" value="1"/>
</dbReference>
<dbReference type="Pfam" id="PF18369">
    <property type="entry name" value="PKS_DE"/>
    <property type="match status" value="1"/>
</dbReference>
<dbReference type="InterPro" id="IPR014030">
    <property type="entry name" value="Ketoacyl_synth_N"/>
</dbReference>
<dbReference type="InterPro" id="IPR020806">
    <property type="entry name" value="PKS_PP-bd"/>
</dbReference>
<dbReference type="SUPFAM" id="SSF51735">
    <property type="entry name" value="NAD(P)-binding Rossmann-fold domains"/>
    <property type="match status" value="4"/>
</dbReference>
<dbReference type="CDD" id="cd08956">
    <property type="entry name" value="KR_3_FAS_SDR_x"/>
    <property type="match status" value="1"/>
</dbReference>
<dbReference type="InterPro" id="IPR032821">
    <property type="entry name" value="PKS_assoc"/>
</dbReference>
<dbReference type="InterPro" id="IPR036736">
    <property type="entry name" value="ACP-like_sf"/>
</dbReference>
<dbReference type="GO" id="GO:0031177">
    <property type="term" value="F:phosphopantetheine binding"/>
    <property type="evidence" value="ECO:0007669"/>
    <property type="project" value="InterPro"/>
</dbReference>
<dbReference type="InterPro" id="IPR014031">
    <property type="entry name" value="Ketoacyl_synth_C"/>
</dbReference>
<keyword evidence="1" id="KW-0596">Phosphopantetheine</keyword>
<dbReference type="Gene3D" id="3.30.70.3290">
    <property type="match status" value="1"/>
</dbReference>
<dbReference type="PROSITE" id="PS52004">
    <property type="entry name" value="KS3_2"/>
    <property type="match status" value="1"/>
</dbReference>
<evidence type="ECO:0000256" key="10">
    <source>
        <dbReference type="ARBA" id="ARBA00063272"/>
    </source>
</evidence>
<gene>
    <name evidence="14" type="ORF">SAMN04488564_101727</name>
</gene>
<dbReference type="Gene3D" id="3.40.50.12780">
    <property type="entry name" value="N-terminal domain of ligase-like"/>
    <property type="match status" value="1"/>
</dbReference>
<dbReference type="PROSITE" id="PS50075">
    <property type="entry name" value="CARRIER"/>
    <property type="match status" value="2"/>
</dbReference>
<dbReference type="InterPro" id="IPR020845">
    <property type="entry name" value="AMP-binding_CS"/>
</dbReference>
<dbReference type="Gene3D" id="1.10.1200.10">
    <property type="entry name" value="ACP-like"/>
    <property type="match status" value="2"/>
</dbReference>
<dbReference type="PANTHER" id="PTHR43775">
    <property type="entry name" value="FATTY ACID SYNTHASE"/>
    <property type="match status" value="1"/>
</dbReference>
<dbReference type="InterPro" id="IPR001227">
    <property type="entry name" value="Ac_transferase_dom_sf"/>
</dbReference>
<dbReference type="Pfam" id="PF16197">
    <property type="entry name" value="KAsynt_C_assoc"/>
    <property type="match status" value="1"/>
</dbReference>
<feature type="domain" description="Carrier" evidence="12">
    <location>
        <begin position="2457"/>
        <end position="2532"/>
    </location>
</feature>
<dbReference type="NCBIfam" id="NF045894">
    <property type="entry name" value="PKS_plus_SDR"/>
    <property type="match status" value="1"/>
</dbReference>
<dbReference type="Pfam" id="PF00501">
    <property type="entry name" value="AMP-binding"/>
    <property type="match status" value="1"/>
</dbReference>
<evidence type="ECO:0000259" key="12">
    <source>
        <dbReference type="PROSITE" id="PS50075"/>
    </source>
</evidence>
<dbReference type="InterPro" id="IPR050091">
    <property type="entry name" value="PKS_NRPS_Biosynth_Enz"/>
</dbReference>
<dbReference type="SUPFAM" id="SSF55048">
    <property type="entry name" value="Probable ACP-binding domain of malonyl-CoA ACP transacylase"/>
    <property type="match status" value="1"/>
</dbReference>
<dbReference type="SMART" id="SM00822">
    <property type="entry name" value="PKS_KR"/>
    <property type="match status" value="2"/>
</dbReference>
<dbReference type="InterPro" id="IPR057326">
    <property type="entry name" value="KR_dom"/>
</dbReference>
<dbReference type="InterPro" id="IPR016036">
    <property type="entry name" value="Malonyl_transacylase_ACP-bd"/>
</dbReference>
<dbReference type="InterPro" id="IPR036291">
    <property type="entry name" value="NAD(P)-bd_dom_sf"/>
</dbReference>
<evidence type="ECO:0000256" key="2">
    <source>
        <dbReference type="ARBA" id="ARBA00022553"/>
    </source>
</evidence>
<keyword evidence="5" id="KW-0511">Multifunctional enzyme</keyword>
<dbReference type="PANTHER" id="PTHR43775:SF51">
    <property type="entry name" value="INACTIVE PHENOLPHTHIOCEROL SYNTHESIS POLYKETIDE SYNTHASE TYPE I PKS1-RELATED"/>
    <property type="match status" value="1"/>
</dbReference>
<dbReference type="SUPFAM" id="SSF53901">
    <property type="entry name" value="Thiolase-like"/>
    <property type="match status" value="1"/>
</dbReference>
<keyword evidence="4" id="KW-0677">Repeat</keyword>
<comment type="pathway">
    <text evidence="9">Antibiotic biosynthesis; erythromycin biosynthesis.</text>
</comment>
<dbReference type="InterPro" id="IPR009081">
    <property type="entry name" value="PP-bd_ACP"/>
</dbReference>
<dbReference type="SUPFAM" id="SSF52151">
    <property type="entry name" value="FabD/lysophospholipase-like"/>
    <property type="match status" value="1"/>
</dbReference>
<feature type="domain" description="Carrier" evidence="12">
    <location>
        <begin position="994"/>
        <end position="1069"/>
    </location>
</feature>
<dbReference type="InterPro" id="IPR045851">
    <property type="entry name" value="AMP-bd_C_sf"/>
</dbReference>
<dbReference type="PROSITE" id="PS00606">
    <property type="entry name" value="KS3_1"/>
    <property type="match status" value="1"/>
</dbReference>
<dbReference type="InterPro" id="IPR041618">
    <property type="entry name" value="PKS_DE"/>
</dbReference>
<dbReference type="STRING" id="84724.SAMN04488564_101727"/>
<dbReference type="InterPro" id="IPR055123">
    <property type="entry name" value="SpnB-like_Rossmann"/>
</dbReference>
<evidence type="ECO:0000256" key="3">
    <source>
        <dbReference type="ARBA" id="ARBA00022679"/>
    </source>
</evidence>
<dbReference type="OrthoDB" id="9778690at2"/>
<dbReference type="SMART" id="SM00825">
    <property type="entry name" value="PKS_KS"/>
    <property type="match status" value="1"/>
</dbReference>
<dbReference type="Gene3D" id="1.10.287.1960">
    <property type="match status" value="1"/>
</dbReference>
<evidence type="ECO:0000256" key="5">
    <source>
        <dbReference type="ARBA" id="ARBA00023268"/>
    </source>
</evidence>
<dbReference type="Gene3D" id="3.40.50.720">
    <property type="entry name" value="NAD(P)-binding Rossmann-like Domain"/>
    <property type="match status" value="2"/>
</dbReference>